<dbReference type="Proteomes" id="UP001321473">
    <property type="component" value="Unassembled WGS sequence"/>
</dbReference>
<evidence type="ECO:0000313" key="3">
    <source>
        <dbReference type="Proteomes" id="UP001321473"/>
    </source>
</evidence>
<evidence type="ECO:0000259" key="1">
    <source>
        <dbReference type="PROSITE" id="PS50994"/>
    </source>
</evidence>
<dbReference type="InterPro" id="IPR012337">
    <property type="entry name" value="RNaseH-like_sf"/>
</dbReference>
<dbReference type="AlphaFoldDB" id="A0AAQ4EF19"/>
<dbReference type="SUPFAM" id="SSF53098">
    <property type="entry name" value="Ribonuclease H-like"/>
    <property type="match status" value="1"/>
</dbReference>
<dbReference type="InterPro" id="IPR036397">
    <property type="entry name" value="RNaseH_sf"/>
</dbReference>
<name>A0AAQ4EF19_AMBAM</name>
<dbReference type="EMBL" id="JARKHS020017097">
    <property type="protein sequence ID" value="KAK8773316.1"/>
    <property type="molecule type" value="Genomic_DNA"/>
</dbReference>
<dbReference type="Gene3D" id="3.30.420.10">
    <property type="entry name" value="Ribonuclease H-like superfamily/Ribonuclease H"/>
    <property type="match status" value="1"/>
</dbReference>
<dbReference type="InterPro" id="IPR050951">
    <property type="entry name" value="Retrovirus_Pol_polyprotein"/>
</dbReference>
<sequence>MFANQELPDIVVSDNRPAFVSDVYAIFLKKNEVRRMLVPLYHPASNGAAERAFQTVKRNLQKAGPGDLRAQIAGFLLTYRSTPHEVTGCSPAELLLGRKMKTAMDLLRPDIRTTVQQKQLKQKIKCDQRTSNELRLSAGQANEFDSGVIFVMNFGRMNGNVI</sequence>
<reference evidence="2 3" key="1">
    <citation type="journal article" date="2023" name="Arcadia Sci">
        <title>De novo assembly of a long-read Amblyomma americanum tick genome.</title>
        <authorList>
            <person name="Chou S."/>
            <person name="Poskanzer K.E."/>
            <person name="Rollins M."/>
            <person name="Thuy-Boun P.S."/>
        </authorList>
    </citation>
    <scope>NUCLEOTIDE SEQUENCE [LARGE SCALE GENOMIC DNA]</scope>
    <source>
        <strain evidence="2">F_SG_1</strain>
        <tissue evidence="2">Salivary glands</tissue>
    </source>
</reference>
<organism evidence="2 3">
    <name type="scientific">Amblyomma americanum</name>
    <name type="common">Lone star tick</name>
    <dbReference type="NCBI Taxonomy" id="6943"/>
    <lineage>
        <taxon>Eukaryota</taxon>
        <taxon>Metazoa</taxon>
        <taxon>Ecdysozoa</taxon>
        <taxon>Arthropoda</taxon>
        <taxon>Chelicerata</taxon>
        <taxon>Arachnida</taxon>
        <taxon>Acari</taxon>
        <taxon>Parasitiformes</taxon>
        <taxon>Ixodida</taxon>
        <taxon>Ixodoidea</taxon>
        <taxon>Ixodidae</taxon>
        <taxon>Amblyomminae</taxon>
        <taxon>Amblyomma</taxon>
    </lineage>
</organism>
<comment type="caution">
    <text evidence="2">The sequence shown here is derived from an EMBL/GenBank/DDBJ whole genome shotgun (WGS) entry which is preliminary data.</text>
</comment>
<gene>
    <name evidence="2" type="ORF">V5799_012151</name>
</gene>
<evidence type="ECO:0000313" key="2">
    <source>
        <dbReference type="EMBL" id="KAK8773316.1"/>
    </source>
</evidence>
<dbReference type="InterPro" id="IPR001584">
    <property type="entry name" value="Integrase_cat-core"/>
</dbReference>
<dbReference type="PANTHER" id="PTHR37984">
    <property type="entry name" value="PROTEIN CBG26694"/>
    <property type="match status" value="1"/>
</dbReference>
<proteinExistence type="predicted"/>
<dbReference type="PANTHER" id="PTHR37984:SF13">
    <property type="entry name" value="RIBONUCLEASE H"/>
    <property type="match status" value="1"/>
</dbReference>
<dbReference type="PROSITE" id="PS50994">
    <property type="entry name" value="INTEGRASE"/>
    <property type="match status" value="1"/>
</dbReference>
<feature type="domain" description="Integrase catalytic" evidence="1">
    <location>
        <begin position="1"/>
        <end position="99"/>
    </location>
</feature>
<dbReference type="GO" id="GO:0003676">
    <property type="term" value="F:nucleic acid binding"/>
    <property type="evidence" value="ECO:0007669"/>
    <property type="project" value="InterPro"/>
</dbReference>
<keyword evidence="3" id="KW-1185">Reference proteome</keyword>
<accession>A0AAQ4EF19</accession>
<dbReference type="GO" id="GO:0015074">
    <property type="term" value="P:DNA integration"/>
    <property type="evidence" value="ECO:0007669"/>
    <property type="project" value="InterPro"/>
</dbReference>
<protein>
    <recommendedName>
        <fullName evidence="1">Integrase catalytic domain-containing protein</fullName>
    </recommendedName>
</protein>